<gene>
    <name evidence="10" type="ORF">BTA35_0206295</name>
</gene>
<evidence type="ECO:0000256" key="7">
    <source>
        <dbReference type="ARBA" id="ARBA00022989"/>
    </source>
</evidence>
<keyword evidence="5" id="KW-0812">Transmembrane</keyword>
<evidence type="ECO:0000256" key="5">
    <source>
        <dbReference type="ARBA" id="ARBA00022692"/>
    </source>
</evidence>
<proteinExistence type="predicted"/>
<evidence type="ECO:0000259" key="9">
    <source>
        <dbReference type="Pfam" id="PF11356"/>
    </source>
</evidence>
<accession>A0A1T1HCU9</accession>
<feature type="domain" description="Type II secretion system protein GspC N-terminal" evidence="9">
    <location>
        <begin position="22"/>
        <end position="151"/>
    </location>
</feature>
<sequence length="305" mass="32854">MMLWHKLQAALAPLTGALLTGIVGWQLGALAALQFSDPDNVVLSNQAVESWLIAGQRPDLIPSELAYQRLFDQDDAVEEPVQAPSTPLKMVLSAVFVAPDNADSGAIIATLNKKARYYKTGDEVESGIYLKTVYDDRVLLNRKGRSEVLYFRTSGGSGVLSPVQRLPEPKVSAAQRAVTSSPSVPRAVQNLPQTELGSDIRRLNAAAFMRKYQKKMQEDPVRLLGEAGITPAANGGYQVGDSPYASLLTSAGLEMGDVILSVNGTALGDPQSDAQLLGTLSQKQEVEVMIQRGSRQFAVTFPVTR</sequence>
<name>A0A1T1HCU9_OCELI</name>
<dbReference type="InterPro" id="IPR036034">
    <property type="entry name" value="PDZ_sf"/>
</dbReference>
<dbReference type="Pfam" id="PF11356">
    <property type="entry name" value="T2SSC"/>
    <property type="match status" value="1"/>
</dbReference>
<evidence type="ECO:0000256" key="6">
    <source>
        <dbReference type="ARBA" id="ARBA00022927"/>
    </source>
</evidence>
<evidence type="ECO:0000313" key="11">
    <source>
        <dbReference type="Proteomes" id="UP000190064"/>
    </source>
</evidence>
<keyword evidence="7" id="KW-1133">Transmembrane helix</keyword>
<keyword evidence="3" id="KW-1003">Cell membrane</keyword>
<keyword evidence="6" id="KW-0653">Protein transport</keyword>
<comment type="caution">
    <text evidence="10">The sequence shown here is derived from an EMBL/GenBank/DDBJ whole genome shotgun (WGS) entry which is preliminary data.</text>
</comment>
<reference evidence="10" key="1">
    <citation type="submission" date="2017-02" db="EMBL/GenBank/DDBJ databases">
        <title>Draft Genome Sequence of the Salt Water Bacterium Oceanospirillum linum ATCC 11336.</title>
        <authorList>
            <person name="Trachtenberg A.M."/>
            <person name="Carney J.G."/>
            <person name="Linnane J.D."/>
            <person name="Rheaume B.A."/>
            <person name="Pitts N.L."/>
            <person name="Mykles D.L."/>
            <person name="Maclea K.S."/>
        </authorList>
    </citation>
    <scope>NUCLEOTIDE SEQUENCE [LARGE SCALE GENOMIC DNA]</scope>
    <source>
        <strain evidence="10">ATCC 11336</strain>
    </source>
</reference>
<keyword evidence="4" id="KW-0997">Cell inner membrane</keyword>
<dbReference type="InterPro" id="IPR024961">
    <property type="entry name" value="T2SS_GspC_N"/>
</dbReference>
<dbReference type="Gene3D" id="2.30.30.830">
    <property type="match status" value="1"/>
</dbReference>
<evidence type="ECO:0000313" key="10">
    <source>
        <dbReference type="EMBL" id="OOV87636.1"/>
    </source>
</evidence>
<dbReference type="SUPFAM" id="SSF50156">
    <property type="entry name" value="PDZ domain-like"/>
    <property type="match status" value="1"/>
</dbReference>
<dbReference type="STRING" id="966.BTA35_0206295"/>
<evidence type="ECO:0000256" key="2">
    <source>
        <dbReference type="ARBA" id="ARBA00022448"/>
    </source>
</evidence>
<comment type="subcellular location">
    <subcellularLocation>
        <location evidence="1">Cell inner membrane</location>
    </subcellularLocation>
</comment>
<keyword evidence="11" id="KW-1185">Reference proteome</keyword>
<keyword evidence="8" id="KW-0472">Membrane</keyword>
<dbReference type="Gene3D" id="2.30.42.10">
    <property type="match status" value="1"/>
</dbReference>
<dbReference type="EMBL" id="MTSD02000002">
    <property type="protein sequence ID" value="OOV87636.1"/>
    <property type="molecule type" value="Genomic_DNA"/>
</dbReference>
<keyword evidence="2" id="KW-0813">Transport</keyword>
<organism evidence="10 11">
    <name type="scientific">Oceanospirillum linum</name>
    <dbReference type="NCBI Taxonomy" id="966"/>
    <lineage>
        <taxon>Bacteria</taxon>
        <taxon>Pseudomonadati</taxon>
        <taxon>Pseudomonadota</taxon>
        <taxon>Gammaproteobacteria</taxon>
        <taxon>Oceanospirillales</taxon>
        <taxon>Oceanospirillaceae</taxon>
        <taxon>Oceanospirillum</taxon>
    </lineage>
</organism>
<dbReference type="AlphaFoldDB" id="A0A1T1HCU9"/>
<dbReference type="GO" id="GO:0005886">
    <property type="term" value="C:plasma membrane"/>
    <property type="evidence" value="ECO:0007669"/>
    <property type="project" value="UniProtKB-SubCell"/>
</dbReference>
<evidence type="ECO:0000256" key="4">
    <source>
        <dbReference type="ARBA" id="ARBA00022519"/>
    </source>
</evidence>
<dbReference type="GO" id="GO:0015031">
    <property type="term" value="P:protein transport"/>
    <property type="evidence" value="ECO:0007669"/>
    <property type="project" value="UniProtKB-KW"/>
</dbReference>
<dbReference type="RefSeq" id="WP_078318972.1">
    <property type="nucleotide sequence ID" value="NZ_FXTS01000002.1"/>
</dbReference>
<evidence type="ECO:0000256" key="8">
    <source>
        <dbReference type="ARBA" id="ARBA00023136"/>
    </source>
</evidence>
<protein>
    <recommendedName>
        <fullName evidence="9">Type II secretion system protein GspC N-terminal domain-containing protein</fullName>
    </recommendedName>
</protein>
<evidence type="ECO:0000256" key="3">
    <source>
        <dbReference type="ARBA" id="ARBA00022475"/>
    </source>
</evidence>
<evidence type="ECO:0000256" key="1">
    <source>
        <dbReference type="ARBA" id="ARBA00004533"/>
    </source>
</evidence>
<dbReference type="Proteomes" id="UP000190064">
    <property type="component" value="Unassembled WGS sequence"/>
</dbReference>